<dbReference type="Pfam" id="PF00106">
    <property type="entry name" value="adh_short"/>
    <property type="match status" value="1"/>
</dbReference>
<dbReference type="SMART" id="SM00822">
    <property type="entry name" value="PKS_KR"/>
    <property type="match status" value="1"/>
</dbReference>
<feature type="domain" description="Ketoreductase" evidence="5">
    <location>
        <begin position="5"/>
        <end position="190"/>
    </location>
</feature>
<organism evidence="6 7">
    <name type="scientific">Mycosarcoma maydis</name>
    <name type="common">Corn smut fungus</name>
    <name type="synonym">Ustilago maydis</name>
    <dbReference type="NCBI Taxonomy" id="5270"/>
    <lineage>
        <taxon>Eukaryota</taxon>
        <taxon>Fungi</taxon>
        <taxon>Dikarya</taxon>
        <taxon>Basidiomycota</taxon>
        <taxon>Ustilaginomycotina</taxon>
        <taxon>Ustilaginomycetes</taxon>
        <taxon>Ustilaginales</taxon>
        <taxon>Ustilaginaceae</taxon>
        <taxon>Mycosarcoma</taxon>
    </lineage>
</organism>
<evidence type="ECO:0000256" key="1">
    <source>
        <dbReference type="ARBA" id="ARBA00006484"/>
    </source>
</evidence>
<proteinExistence type="inferred from homology"/>
<evidence type="ECO:0000256" key="3">
    <source>
        <dbReference type="ARBA" id="ARBA00023002"/>
    </source>
</evidence>
<accession>A0A0D1BXK5</accession>
<dbReference type="VEuPathDB" id="FungiDB:UMAG_10675"/>
<evidence type="ECO:0000313" key="7">
    <source>
        <dbReference type="Proteomes" id="UP000000561"/>
    </source>
</evidence>
<sequence>MPDKPVVLLTGASRGLGLAILKLLLAGSASTSSARFAASRVVTISRTLSAELSSLQASYASDLVCIQGDVTSASVNAQAVATAVQKFGRLDSVILNAGVVSTVRISSLKPQELAEMLNVNTVSLVTTIQAGLVELRRSKIGTVVFVSSGAATGNTAGWAAYNASKAGMNAIARTLANEEESLAVFAIRPGVVDTDMQTLLRGHGKHAMKPSEFQRFITLHEQGKLLRPEQPAFTIAALAITGSRTLPKGNDGAGLGEQGAFITWNDDLLNAYKDESVRL</sequence>
<dbReference type="RefSeq" id="XP_011391729.1">
    <property type="nucleotide sequence ID" value="XM_011393427.1"/>
</dbReference>
<dbReference type="PRINTS" id="PR00081">
    <property type="entry name" value="GDHRDH"/>
</dbReference>
<dbReference type="OrthoDB" id="9876299at2759"/>
<dbReference type="PROSITE" id="PS00061">
    <property type="entry name" value="ADH_SHORT"/>
    <property type="match status" value="1"/>
</dbReference>
<evidence type="ECO:0000256" key="2">
    <source>
        <dbReference type="ARBA" id="ARBA00022857"/>
    </source>
</evidence>
<gene>
    <name evidence="6" type="ORF">UMAG_10675</name>
</gene>
<evidence type="ECO:0000256" key="4">
    <source>
        <dbReference type="RuleBase" id="RU000363"/>
    </source>
</evidence>
<dbReference type="SUPFAM" id="SSF51735">
    <property type="entry name" value="NAD(P)-binding Rossmann-fold domains"/>
    <property type="match status" value="1"/>
</dbReference>
<keyword evidence="2" id="KW-0521">NADP</keyword>
<dbReference type="PANTHER" id="PTHR43008:SF8">
    <property type="entry name" value="BENZIL REDUCTASE ((S)-BENZOIN FORMING) IRC24"/>
    <property type="match status" value="1"/>
</dbReference>
<dbReference type="InterPro" id="IPR002347">
    <property type="entry name" value="SDR_fam"/>
</dbReference>
<dbReference type="GeneID" id="23566672"/>
<evidence type="ECO:0000313" key="6">
    <source>
        <dbReference type="EMBL" id="KIS66657.1"/>
    </source>
</evidence>
<dbReference type="GO" id="GO:0050664">
    <property type="term" value="F:oxidoreductase activity, acting on NAD(P)H, oxygen as acceptor"/>
    <property type="evidence" value="ECO:0000318"/>
    <property type="project" value="GO_Central"/>
</dbReference>
<dbReference type="InParanoid" id="A0A0D1BXK5"/>
<name>A0A0D1BXK5_MYCMD</name>
<keyword evidence="3" id="KW-0560">Oxidoreductase</keyword>
<dbReference type="PRINTS" id="PR00080">
    <property type="entry name" value="SDRFAMILY"/>
</dbReference>
<dbReference type="EMBL" id="CM003156">
    <property type="protein sequence ID" value="KIS66657.1"/>
    <property type="molecule type" value="Genomic_DNA"/>
</dbReference>
<dbReference type="AlphaFoldDB" id="A0A0D1BXK5"/>
<dbReference type="FunCoup" id="A0A0D1BXK5">
    <property type="interactions" value="18"/>
</dbReference>
<dbReference type="PANTHER" id="PTHR43008">
    <property type="entry name" value="BENZIL REDUCTASE"/>
    <property type="match status" value="1"/>
</dbReference>
<evidence type="ECO:0000259" key="5">
    <source>
        <dbReference type="SMART" id="SM00822"/>
    </source>
</evidence>
<dbReference type="InterPro" id="IPR057326">
    <property type="entry name" value="KR_dom"/>
</dbReference>
<dbReference type="eggNOG" id="KOG1204">
    <property type="taxonomic scope" value="Eukaryota"/>
</dbReference>
<comment type="similarity">
    <text evidence="1 4">Belongs to the short-chain dehydrogenases/reductases (SDR) family.</text>
</comment>
<dbReference type="FunFam" id="3.40.50.720:FF:000281">
    <property type="entry name" value="Uncharacterized oxidoreductase YIR035C"/>
    <property type="match status" value="1"/>
</dbReference>
<keyword evidence="7" id="KW-1185">Reference proteome</keyword>
<dbReference type="Gene3D" id="3.40.50.720">
    <property type="entry name" value="NAD(P)-binding Rossmann-like Domain"/>
    <property type="match status" value="1"/>
</dbReference>
<dbReference type="Proteomes" id="UP000000561">
    <property type="component" value="Chromosome 17"/>
</dbReference>
<protein>
    <recommendedName>
        <fullName evidence="5">Ketoreductase domain-containing protein</fullName>
    </recommendedName>
</protein>
<dbReference type="InterPro" id="IPR036291">
    <property type="entry name" value="NAD(P)-bd_dom_sf"/>
</dbReference>
<dbReference type="STRING" id="237631.A0A0D1BXK5"/>
<reference evidence="6 7" key="1">
    <citation type="journal article" date="2006" name="Nature">
        <title>Insights from the genome of the biotrophic fungal plant pathogen Ustilago maydis.</title>
        <authorList>
            <person name="Kamper J."/>
            <person name="Kahmann R."/>
            <person name="Bolker M."/>
            <person name="Ma L.J."/>
            <person name="Brefort T."/>
            <person name="Saville B.J."/>
            <person name="Banuett F."/>
            <person name="Kronstad J.W."/>
            <person name="Gold S.E."/>
            <person name="Muller O."/>
            <person name="Perlin M.H."/>
            <person name="Wosten H.A."/>
            <person name="de Vries R."/>
            <person name="Ruiz-Herrera J."/>
            <person name="Reynaga-Pena C.G."/>
            <person name="Snetselaar K."/>
            <person name="McCann M."/>
            <person name="Perez-Martin J."/>
            <person name="Feldbrugge M."/>
            <person name="Basse C.W."/>
            <person name="Steinberg G."/>
            <person name="Ibeas J.I."/>
            <person name="Holloman W."/>
            <person name="Guzman P."/>
            <person name="Farman M."/>
            <person name="Stajich J.E."/>
            <person name="Sentandreu R."/>
            <person name="Gonzalez-Prieto J.M."/>
            <person name="Kennell J.C."/>
            <person name="Molina L."/>
            <person name="Schirawski J."/>
            <person name="Mendoza-Mendoza A."/>
            <person name="Greilinger D."/>
            <person name="Munch K."/>
            <person name="Rossel N."/>
            <person name="Scherer M."/>
            <person name="Vranes M."/>
            <person name="Ladendorf O."/>
            <person name="Vincon V."/>
            <person name="Fuchs U."/>
            <person name="Sandrock B."/>
            <person name="Meng S."/>
            <person name="Ho E.C."/>
            <person name="Cahill M.J."/>
            <person name="Boyce K.J."/>
            <person name="Klose J."/>
            <person name="Klosterman S.J."/>
            <person name="Deelstra H.J."/>
            <person name="Ortiz-Castellanos L."/>
            <person name="Li W."/>
            <person name="Sanchez-Alonso P."/>
            <person name="Schreier P.H."/>
            <person name="Hauser-Hahn I."/>
            <person name="Vaupel M."/>
            <person name="Koopmann E."/>
            <person name="Friedrich G."/>
            <person name="Voss H."/>
            <person name="Schluter T."/>
            <person name="Margolis J."/>
            <person name="Platt D."/>
            <person name="Swimmer C."/>
            <person name="Gnirke A."/>
            <person name="Chen F."/>
            <person name="Vysotskaia V."/>
            <person name="Mannhaupt G."/>
            <person name="Guldener U."/>
            <person name="Munsterkotter M."/>
            <person name="Haase D."/>
            <person name="Oesterheld M."/>
            <person name="Mewes H.W."/>
            <person name="Mauceli E.W."/>
            <person name="DeCaprio D."/>
            <person name="Wade C.M."/>
            <person name="Butler J."/>
            <person name="Young S."/>
            <person name="Jaffe D.B."/>
            <person name="Calvo S."/>
            <person name="Nusbaum C."/>
            <person name="Galagan J."/>
            <person name="Birren B.W."/>
        </authorList>
    </citation>
    <scope>NUCLEOTIDE SEQUENCE [LARGE SCALE GENOMIC DNA]</scope>
    <source>
        <strain evidence="7">DSM 14603 / FGSC 9021 / UM521</strain>
    </source>
</reference>
<dbReference type="InterPro" id="IPR020904">
    <property type="entry name" value="Sc_DH/Rdtase_CS"/>
</dbReference>
<dbReference type="KEGG" id="uma:UMAG_10675"/>